<organism evidence="1 2">
    <name type="scientific">Photobacterium kishitanii</name>
    <dbReference type="NCBI Taxonomy" id="318456"/>
    <lineage>
        <taxon>Bacteria</taxon>
        <taxon>Pseudomonadati</taxon>
        <taxon>Pseudomonadota</taxon>
        <taxon>Gammaproteobacteria</taxon>
        <taxon>Vibrionales</taxon>
        <taxon>Vibrionaceae</taxon>
        <taxon>Photobacterium</taxon>
    </lineage>
</organism>
<comment type="caution">
    <text evidence="1">The sequence shown here is derived from an EMBL/GenBank/DDBJ whole genome shotgun (WGS) entry which is preliminary data.</text>
</comment>
<dbReference type="EMBL" id="PYNF01000003">
    <property type="protein sequence ID" value="PSV00399.1"/>
    <property type="molecule type" value="Genomic_DNA"/>
</dbReference>
<sequence>MTTVVFQRKIQKEDIAEEIYQWLQKQDVSVVAELRGNLLNHTVVLSSPTSQSAEFISVSDMQDMLESLSGVDVEINTEIVNVGDCSIQKYEGFLNNEHDVILHATPFFKDEKSVVEDLFYQCVELGLIARTDSEKGTYFRLCTTENTAKCEK</sequence>
<evidence type="ECO:0000313" key="2">
    <source>
        <dbReference type="Proteomes" id="UP000241426"/>
    </source>
</evidence>
<reference evidence="1 2" key="1">
    <citation type="submission" date="2018-01" db="EMBL/GenBank/DDBJ databases">
        <title>Whole genome sequencing of Histamine producing bacteria.</title>
        <authorList>
            <person name="Butler K."/>
        </authorList>
    </citation>
    <scope>NUCLEOTIDE SEQUENCE [LARGE SCALE GENOMIC DNA]</scope>
    <source>
        <strain evidence="1 2">FS-7.2</strain>
    </source>
</reference>
<dbReference type="AlphaFoldDB" id="A0A2T3KL66"/>
<dbReference type="Proteomes" id="UP000241426">
    <property type="component" value="Unassembled WGS sequence"/>
</dbReference>
<proteinExistence type="predicted"/>
<evidence type="ECO:0000313" key="1">
    <source>
        <dbReference type="EMBL" id="PSV00399.1"/>
    </source>
</evidence>
<accession>A0A2T3KL66</accession>
<protein>
    <submittedName>
        <fullName evidence="1">Uncharacterized protein</fullName>
    </submittedName>
</protein>
<dbReference type="RefSeq" id="WP_107289029.1">
    <property type="nucleotide sequence ID" value="NZ_PYNF01000003.1"/>
</dbReference>
<gene>
    <name evidence="1" type="ORF">C9J27_04525</name>
</gene>
<name>A0A2T3KL66_9GAMM</name>